<dbReference type="EMBL" id="OV696696">
    <property type="protein sequence ID" value="CAH1240643.1"/>
    <property type="molecule type" value="Genomic_DNA"/>
</dbReference>
<evidence type="ECO:0000313" key="19">
    <source>
        <dbReference type="EMBL" id="CAH1240643.1"/>
    </source>
</evidence>
<dbReference type="InterPro" id="IPR013783">
    <property type="entry name" value="Ig-like_fold"/>
</dbReference>
<evidence type="ECO:0000256" key="5">
    <source>
        <dbReference type="ARBA" id="ARBA00022729"/>
    </source>
</evidence>
<keyword evidence="10" id="KW-1015">Disulfide bond</keyword>
<evidence type="ECO:0000256" key="3">
    <source>
        <dbReference type="ARBA" id="ARBA00022443"/>
    </source>
</evidence>
<evidence type="ECO:0000256" key="1">
    <source>
        <dbReference type="ARBA" id="ARBA00004479"/>
    </source>
</evidence>
<dbReference type="InterPro" id="IPR036179">
    <property type="entry name" value="Ig-like_dom_sf"/>
</dbReference>
<evidence type="ECO:0000256" key="7">
    <source>
        <dbReference type="ARBA" id="ARBA00022889"/>
    </source>
</evidence>
<protein>
    <submittedName>
        <fullName evidence="19">HMCN1 protein</fullName>
    </submittedName>
</protein>
<dbReference type="GO" id="GO:0005911">
    <property type="term" value="C:cell-cell junction"/>
    <property type="evidence" value="ECO:0007669"/>
    <property type="project" value="TreeGrafter"/>
</dbReference>
<feature type="domain" description="Ig-like" evidence="18">
    <location>
        <begin position="146"/>
        <end position="235"/>
    </location>
</feature>
<comment type="similarity">
    <text evidence="2">Belongs to the protein kinase superfamily. CAMK Ser/Thr protein kinase family.</text>
</comment>
<evidence type="ECO:0000259" key="18">
    <source>
        <dbReference type="PROSITE" id="PS50835"/>
    </source>
</evidence>
<name>A0A8J9YSB0_BRALA</name>
<evidence type="ECO:0000256" key="4">
    <source>
        <dbReference type="ARBA" id="ARBA00022692"/>
    </source>
</evidence>
<dbReference type="SMART" id="SM00409">
    <property type="entry name" value="IG"/>
    <property type="match status" value="3"/>
</dbReference>
<evidence type="ECO:0000313" key="20">
    <source>
        <dbReference type="Proteomes" id="UP000838412"/>
    </source>
</evidence>
<dbReference type="GO" id="GO:0098609">
    <property type="term" value="P:cell-cell adhesion"/>
    <property type="evidence" value="ECO:0007669"/>
    <property type="project" value="TreeGrafter"/>
</dbReference>
<dbReference type="Pfam" id="PF07686">
    <property type="entry name" value="V-set"/>
    <property type="match status" value="1"/>
</dbReference>
<feature type="transmembrane region" description="Helical" evidence="15">
    <location>
        <begin position="344"/>
        <end position="369"/>
    </location>
</feature>
<dbReference type="Gene3D" id="2.60.40.10">
    <property type="entry name" value="Immunoglobulins"/>
    <property type="match status" value="3"/>
</dbReference>
<dbReference type="CDD" id="cd00096">
    <property type="entry name" value="Ig"/>
    <property type="match status" value="2"/>
</dbReference>
<dbReference type="OrthoDB" id="10015491at2759"/>
<dbReference type="InterPro" id="IPR001452">
    <property type="entry name" value="SH3_domain"/>
</dbReference>
<evidence type="ECO:0000256" key="10">
    <source>
        <dbReference type="ARBA" id="ARBA00023157"/>
    </source>
</evidence>
<keyword evidence="7" id="KW-0130">Cell adhesion</keyword>
<dbReference type="InterPro" id="IPR007110">
    <property type="entry name" value="Ig-like_dom"/>
</dbReference>
<evidence type="ECO:0000256" key="11">
    <source>
        <dbReference type="ARBA" id="ARBA00023180"/>
    </source>
</evidence>
<keyword evidence="8 15" id="KW-1133">Transmembrane helix</keyword>
<evidence type="ECO:0000256" key="6">
    <source>
        <dbReference type="ARBA" id="ARBA00022737"/>
    </source>
</evidence>
<evidence type="ECO:0000256" key="8">
    <source>
        <dbReference type="ARBA" id="ARBA00022989"/>
    </source>
</evidence>
<evidence type="ECO:0000256" key="2">
    <source>
        <dbReference type="ARBA" id="ARBA00006692"/>
    </source>
</evidence>
<sequence length="515" mass="57250">MQTILVQRLFRMLLIKILIGAILLKDCAAEDAVLIRLPDVAKTALGDTATLPAKYSTSYRVISIIWHKVDIDSTSQQRRSVFSYVPDLNIRRAYGLYKGRAQLVGQASLRIDRTTADDEGMYALSIMTDEQGTDEKFIRLELHVPPKLEVGPSNPYITTWGKTVSLMCTVRDAKPNITSLHWGKDGGRIEANGYKGKYSGGNAKSPSLVIRRVTRADAGLYTCFVQHPVRPAAASMLVRVQYPASIISISDPVEVSVSDHVTFQCVADGNPTPNITWSKNGRLLRANSYVLSGDVRTSSLVMNSVEANDSGTYSCTTTNGVGQRQVRTTRLDVTGLQKEIATTVVAIVVGATASGLWFLICICLLVYFLRRRRKQEERKKFAFYYDIGSRRDPAAPSTNEGQDLQRQSALPDKRENHPVNYDGIDTLRKNNQERRYARAMYDYKPRDDNELRLEAGDVIEVLEGEAGDWCLGFTAGRVGLFPSNYVIFISASEAAEDDHTYSVLAESQKRPTLKA</sequence>
<dbReference type="InterPro" id="IPR013098">
    <property type="entry name" value="Ig_I-set"/>
</dbReference>
<evidence type="ECO:0000256" key="15">
    <source>
        <dbReference type="SAM" id="Phobius"/>
    </source>
</evidence>
<dbReference type="FunFam" id="2.60.40.10:FF:000017">
    <property type="entry name" value="Down syndrome cell adhesion molecule b"/>
    <property type="match status" value="1"/>
</dbReference>
<dbReference type="PANTHER" id="PTHR11640">
    <property type="entry name" value="NEPHRIN"/>
    <property type="match status" value="1"/>
</dbReference>
<dbReference type="InterPro" id="IPR051275">
    <property type="entry name" value="Cell_adhesion_signaling"/>
</dbReference>
<dbReference type="Gene3D" id="2.30.30.40">
    <property type="entry name" value="SH3 Domains"/>
    <property type="match status" value="1"/>
</dbReference>
<reference evidence="19" key="1">
    <citation type="submission" date="2022-01" db="EMBL/GenBank/DDBJ databases">
        <authorList>
            <person name="Braso-Vives M."/>
        </authorList>
    </citation>
    <scope>NUCLEOTIDE SEQUENCE</scope>
</reference>
<dbReference type="PANTHER" id="PTHR11640:SF164">
    <property type="entry name" value="MAM DOMAIN-CONTAINING GLYCOSYLPHOSPHATIDYLINOSITOL ANCHOR PROTEIN 1"/>
    <property type="match status" value="1"/>
</dbReference>
<comment type="subcellular location">
    <subcellularLocation>
        <location evidence="1">Membrane</location>
        <topology evidence="1">Single-pass type I membrane protein</topology>
    </subcellularLocation>
</comment>
<dbReference type="Proteomes" id="UP000838412">
    <property type="component" value="Chromosome 11"/>
</dbReference>
<keyword evidence="4 15" id="KW-0812">Transmembrane</keyword>
<dbReference type="InterPro" id="IPR003598">
    <property type="entry name" value="Ig_sub2"/>
</dbReference>
<keyword evidence="20" id="KW-1185">Reference proteome</keyword>
<evidence type="ECO:0000259" key="17">
    <source>
        <dbReference type="PROSITE" id="PS50002"/>
    </source>
</evidence>
<dbReference type="Pfam" id="PF14604">
    <property type="entry name" value="SH3_9"/>
    <property type="match status" value="1"/>
</dbReference>
<feature type="compositionally biased region" description="Polar residues" evidence="14">
    <location>
        <begin position="396"/>
        <end position="408"/>
    </location>
</feature>
<feature type="region of interest" description="Disordered" evidence="14">
    <location>
        <begin position="393"/>
        <end position="424"/>
    </location>
</feature>
<dbReference type="GO" id="GO:0005886">
    <property type="term" value="C:plasma membrane"/>
    <property type="evidence" value="ECO:0007669"/>
    <property type="project" value="TreeGrafter"/>
</dbReference>
<dbReference type="CDD" id="cd00174">
    <property type="entry name" value="SH3"/>
    <property type="match status" value="1"/>
</dbReference>
<dbReference type="InterPro" id="IPR036028">
    <property type="entry name" value="SH3-like_dom_sf"/>
</dbReference>
<dbReference type="Pfam" id="PF13927">
    <property type="entry name" value="Ig_3"/>
    <property type="match status" value="1"/>
</dbReference>
<evidence type="ECO:0000256" key="13">
    <source>
        <dbReference type="PROSITE-ProRule" id="PRU00192"/>
    </source>
</evidence>
<feature type="domain" description="SH3" evidence="17">
    <location>
        <begin position="432"/>
        <end position="491"/>
    </location>
</feature>
<accession>A0A8J9YSB0</accession>
<keyword evidence="5 16" id="KW-0732">Signal</keyword>
<feature type="chain" id="PRO_5035438655" evidence="16">
    <location>
        <begin position="30"/>
        <end position="515"/>
    </location>
</feature>
<keyword evidence="9 15" id="KW-0472">Membrane</keyword>
<dbReference type="AlphaFoldDB" id="A0A8J9YSB0"/>
<keyword evidence="3 13" id="KW-0728">SH3 domain</keyword>
<feature type="signal peptide" evidence="16">
    <location>
        <begin position="1"/>
        <end position="29"/>
    </location>
</feature>
<dbReference type="GO" id="GO:0050839">
    <property type="term" value="F:cell adhesion molecule binding"/>
    <property type="evidence" value="ECO:0007669"/>
    <property type="project" value="TreeGrafter"/>
</dbReference>
<evidence type="ECO:0000256" key="9">
    <source>
        <dbReference type="ARBA" id="ARBA00023136"/>
    </source>
</evidence>
<dbReference type="SMART" id="SM00326">
    <property type="entry name" value="SH3"/>
    <property type="match status" value="1"/>
</dbReference>
<dbReference type="InterPro" id="IPR003599">
    <property type="entry name" value="Ig_sub"/>
</dbReference>
<keyword evidence="12" id="KW-0393">Immunoglobulin domain</keyword>
<keyword evidence="11" id="KW-0325">Glycoprotein</keyword>
<keyword evidence="6" id="KW-0677">Repeat</keyword>
<dbReference type="PROSITE" id="PS50002">
    <property type="entry name" value="SH3"/>
    <property type="match status" value="1"/>
</dbReference>
<dbReference type="SUPFAM" id="SSF48726">
    <property type="entry name" value="Immunoglobulin"/>
    <property type="match status" value="3"/>
</dbReference>
<dbReference type="SUPFAM" id="SSF50044">
    <property type="entry name" value="SH3-domain"/>
    <property type="match status" value="1"/>
</dbReference>
<organism evidence="19 20">
    <name type="scientific">Branchiostoma lanceolatum</name>
    <name type="common">Common lancelet</name>
    <name type="synonym">Amphioxus lanceolatum</name>
    <dbReference type="NCBI Taxonomy" id="7740"/>
    <lineage>
        <taxon>Eukaryota</taxon>
        <taxon>Metazoa</taxon>
        <taxon>Chordata</taxon>
        <taxon>Cephalochordata</taxon>
        <taxon>Leptocardii</taxon>
        <taxon>Amphioxiformes</taxon>
        <taxon>Branchiostomatidae</taxon>
        <taxon>Branchiostoma</taxon>
    </lineage>
</organism>
<evidence type="ECO:0000256" key="12">
    <source>
        <dbReference type="ARBA" id="ARBA00023319"/>
    </source>
</evidence>
<feature type="domain" description="Ig-like" evidence="18">
    <location>
        <begin position="243"/>
        <end position="334"/>
    </location>
</feature>
<dbReference type="PRINTS" id="PR00452">
    <property type="entry name" value="SH3DOMAIN"/>
</dbReference>
<dbReference type="SMART" id="SM00408">
    <property type="entry name" value="IGc2"/>
    <property type="match status" value="2"/>
</dbReference>
<dbReference type="Pfam" id="PF07679">
    <property type="entry name" value="I-set"/>
    <property type="match status" value="1"/>
</dbReference>
<gene>
    <name evidence="19" type="primary">HMCN1</name>
    <name evidence="19" type="ORF">BLAG_LOCUS4511</name>
</gene>
<evidence type="ECO:0000256" key="14">
    <source>
        <dbReference type="SAM" id="MobiDB-lite"/>
    </source>
</evidence>
<proteinExistence type="inferred from homology"/>
<evidence type="ECO:0000256" key="16">
    <source>
        <dbReference type="SAM" id="SignalP"/>
    </source>
</evidence>
<dbReference type="PROSITE" id="PS50835">
    <property type="entry name" value="IG_LIKE"/>
    <property type="match status" value="2"/>
</dbReference>
<dbReference type="InterPro" id="IPR013106">
    <property type="entry name" value="Ig_V-set"/>
</dbReference>